<sequence length="342" mass="39225">MSDHAQLLAQQLLDAQVQFWLQDLTPEKLEPLLQEDLKFLYEKLGAIPLREAVPEAKVKATALRYAVEMEIEGGIPELFGEVANIIYEHPNNEITNLGDLITDDIAIDFLEKVFEPNSLLDQAVNNIRSSAPFREFLSDVVFTVVKGYALEQNQIVKLAPVANGMQKLREWFNDRAPGLSENVNNLGKQLSQASVDQSIRLVDDMLDNDLYRDSAFNSVQNLWDDIKNWKIANFQRYFSEMDLQELMVLGYEFWLEFRHTDYLQSCIDAGVKFFFDKYGDDSLHTMLSDLGVTEDMIVSEIVNYAPDLANMLLKHNIAEALVRRHLQRFYFSDETLALLAKS</sequence>
<dbReference type="AlphaFoldDB" id="A0A2K9LJE2"/>
<organism evidence="1 2">
    <name type="scientific">Ketobacter alkanivorans</name>
    <dbReference type="NCBI Taxonomy" id="1917421"/>
    <lineage>
        <taxon>Bacteria</taxon>
        <taxon>Pseudomonadati</taxon>
        <taxon>Pseudomonadota</taxon>
        <taxon>Gammaproteobacteria</taxon>
        <taxon>Pseudomonadales</taxon>
        <taxon>Ketobacteraceae</taxon>
        <taxon>Ketobacter</taxon>
    </lineage>
</organism>
<dbReference type="RefSeq" id="WP_101893826.1">
    <property type="nucleotide sequence ID" value="NZ_CP022684.1"/>
</dbReference>
<reference evidence="2" key="1">
    <citation type="submission" date="2017-08" db="EMBL/GenBank/DDBJ databases">
        <title>Direct submision.</title>
        <authorList>
            <person name="Kim S.-J."/>
            <person name="Rhee S.-K."/>
        </authorList>
    </citation>
    <scope>NUCLEOTIDE SEQUENCE [LARGE SCALE GENOMIC DNA]</scope>
    <source>
        <strain evidence="2">GI5</strain>
    </source>
</reference>
<dbReference type="EMBL" id="CP022684">
    <property type="protein sequence ID" value="AUM12458.1"/>
    <property type="molecule type" value="Genomic_DNA"/>
</dbReference>
<dbReference type="OrthoDB" id="7055830at2"/>
<protein>
    <submittedName>
        <fullName evidence="1">Uncharacterized protein</fullName>
    </submittedName>
</protein>
<dbReference type="Proteomes" id="UP000235116">
    <property type="component" value="Chromosome"/>
</dbReference>
<evidence type="ECO:0000313" key="2">
    <source>
        <dbReference type="Proteomes" id="UP000235116"/>
    </source>
</evidence>
<name>A0A2K9LJE2_9GAMM</name>
<keyword evidence="2" id="KW-1185">Reference proteome</keyword>
<dbReference type="KEGG" id="kak:Kalk_08505"/>
<gene>
    <name evidence="1" type="ORF">Kalk_08505</name>
</gene>
<proteinExistence type="predicted"/>
<accession>A0A2K9LJE2</accession>
<evidence type="ECO:0000313" key="1">
    <source>
        <dbReference type="EMBL" id="AUM12458.1"/>
    </source>
</evidence>